<dbReference type="eggNOG" id="COG0381">
    <property type="taxonomic scope" value="Bacteria"/>
</dbReference>
<dbReference type="Gene3D" id="3.40.50.2000">
    <property type="entry name" value="Glycogen Phosphorylase B"/>
    <property type="match status" value="2"/>
</dbReference>
<name>D9SPW6_CLOC7</name>
<evidence type="ECO:0000313" key="3">
    <source>
        <dbReference type="Proteomes" id="UP000002730"/>
    </source>
</evidence>
<dbReference type="NCBIfam" id="TIGR03568">
    <property type="entry name" value="NeuC_NnaA"/>
    <property type="match status" value="1"/>
</dbReference>
<dbReference type="CDD" id="cd03786">
    <property type="entry name" value="GTB_UDP-GlcNAc_2-Epimerase"/>
    <property type="match status" value="1"/>
</dbReference>
<dbReference type="AlphaFoldDB" id="D9SPW6"/>
<dbReference type="InterPro" id="IPR003331">
    <property type="entry name" value="UDP_GlcNAc_Epimerase_2_dom"/>
</dbReference>
<dbReference type="Proteomes" id="UP000002730">
    <property type="component" value="Chromosome"/>
</dbReference>
<dbReference type="OrthoDB" id="9803238at2"/>
<dbReference type="InterPro" id="IPR020004">
    <property type="entry name" value="UDP-GlcNAc_Epase"/>
</dbReference>
<sequence>MRICVLTGTRAEYGLLKPLIKKISLDNELELKLVVTAMHLSTEFGLTYKEIEEDGFNIDEKVEMLLSSDTSTSIVKSMGLGLISFADVLERIKPDLIVILGDRYEALAMAEAAMIMKIPIAHIHGGELTEGAFDDAIRHSITKMSYIHFACAEEYKKRIIQLGEDPVRVFNVGALGAENIKNLKLLTKEQLEAVIDFKVTNKTALITYHPVTLDEASPKEQFANLLKVLDKFQDLNMIFTKANADTNGREINKMIDQYVIENPKKAIAFTSMGQMKYLSAMKHCGFVLGNSSSGIIEAPIFKKPTVNIGDRQKGRLRTASIIDCDIDINSIYEAIKKMMSDEFIIKMQKMSDPYGEGNTSSSIIDIIKRTFKETIELKKSFYDINF</sequence>
<gene>
    <name evidence="2" type="ordered locus">Clocel_2386</name>
</gene>
<evidence type="ECO:0000313" key="2">
    <source>
        <dbReference type="EMBL" id="ADL52102.1"/>
    </source>
</evidence>
<dbReference type="KEGG" id="ccb:Clocel_2386"/>
<organism evidence="2 3">
    <name type="scientific">Clostridium cellulovorans (strain ATCC 35296 / DSM 3052 / OCM 3 / 743B)</name>
    <dbReference type="NCBI Taxonomy" id="573061"/>
    <lineage>
        <taxon>Bacteria</taxon>
        <taxon>Bacillati</taxon>
        <taxon>Bacillota</taxon>
        <taxon>Clostridia</taxon>
        <taxon>Eubacteriales</taxon>
        <taxon>Clostridiaceae</taxon>
        <taxon>Clostridium</taxon>
    </lineage>
</organism>
<dbReference type="PANTHER" id="PTHR43174">
    <property type="entry name" value="UDP-N-ACETYLGLUCOSAMINE 2-EPIMERASE"/>
    <property type="match status" value="1"/>
</dbReference>
<dbReference type="EMBL" id="CP002160">
    <property type="protein sequence ID" value="ADL52102.1"/>
    <property type="molecule type" value="Genomic_DNA"/>
</dbReference>
<dbReference type="RefSeq" id="WP_013291749.1">
    <property type="nucleotide sequence ID" value="NC_014393.1"/>
</dbReference>
<keyword evidence="2" id="KW-0413">Isomerase</keyword>
<dbReference type="GO" id="GO:0004553">
    <property type="term" value="F:hydrolase activity, hydrolyzing O-glycosyl compounds"/>
    <property type="evidence" value="ECO:0007669"/>
    <property type="project" value="InterPro"/>
</dbReference>
<dbReference type="InterPro" id="IPR029767">
    <property type="entry name" value="WecB-like"/>
</dbReference>
<dbReference type="STRING" id="573061.Clocel_2386"/>
<keyword evidence="3" id="KW-1185">Reference proteome</keyword>
<protein>
    <submittedName>
        <fullName evidence="2">UDP-N-acetyl-D-glucosamine 2-epimerase, UDP-hydrolysing</fullName>
        <ecNumber evidence="2">5.1.3.14</ecNumber>
    </submittedName>
</protein>
<dbReference type="EC" id="5.1.3.14" evidence="2"/>
<feature type="domain" description="UDP-N-acetylglucosamine 2-epimerase" evidence="1">
    <location>
        <begin position="22"/>
        <end position="368"/>
    </location>
</feature>
<evidence type="ECO:0000259" key="1">
    <source>
        <dbReference type="Pfam" id="PF02350"/>
    </source>
</evidence>
<dbReference type="GO" id="GO:0008761">
    <property type="term" value="F:UDP-N-acetylglucosamine 2-epimerase activity"/>
    <property type="evidence" value="ECO:0007669"/>
    <property type="project" value="UniProtKB-EC"/>
</dbReference>
<dbReference type="SUPFAM" id="SSF53756">
    <property type="entry name" value="UDP-Glycosyltransferase/glycogen phosphorylase"/>
    <property type="match status" value="1"/>
</dbReference>
<reference evidence="2 3" key="1">
    <citation type="submission" date="2010-08" db="EMBL/GenBank/DDBJ databases">
        <title>Complete sequence of Clostridium cellulovorans 743B.</title>
        <authorList>
            <consortium name="US DOE Joint Genome Institute"/>
            <person name="Lucas S."/>
            <person name="Copeland A."/>
            <person name="Lapidus A."/>
            <person name="Cheng J.-F."/>
            <person name="Bruce D."/>
            <person name="Goodwin L."/>
            <person name="Pitluck S."/>
            <person name="Chertkov O."/>
            <person name="Detter J.C."/>
            <person name="Han C."/>
            <person name="Tapia R."/>
            <person name="Land M."/>
            <person name="Hauser L."/>
            <person name="Chang Y.-J."/>
            <person name="Jeffries C."/>
            <person name="Kyrpides N."/>
            <person name="Ivanova N."/>
            <person name="Mikhailova N."/>
            <person name="Hemme C.L."/>
            <person name="Woyke T."/>
        </authorList>
    </citation>
    <scope>NUCLEOTIDE SEQUENCE [LARGE SCALE GENOMIC DNA]</scope>
    <source>
        <strain evidence="3">ATCC 35296 / DSM 3052 / OCM 3 / 743B</strain>
    </source>
</reference>
<proteinExistence type="predicted"/>
<dbReference type="HOGENOM" id="CLU_061127_0_0_9"/>
<dbReference type="Pfam" id="PF02350">
    <property type="entry name" value="Epimerase_2"/>
    <property type="match status" value="1"/>
</dbReference>
<dbReference type="PANTHER" id="PTHR43174:SF3">
    <property type="entry name" value="UDP-N-ACETYLGLUCOSAMINE 2-EPIMERASE"/>
    <property type="match status" value="1"/>
</dbReference>
<accession>D9SPW6</accession>
<dbReference type="GO" id="GO:0006047">
    <property type="term" value="P:UDP-N-acetylglucosamine metabolic process"/>
    <property type="evidence" value="ECO:0007669"/>
    <property type="project" value="InterPro"/>
</dbReference>